<evidence type="ECO:0000256" key="4">
    <source>
        <dbReference type="SAM" id="Phobius"/>
    </source>
</evidence>
<keyword evidence="4" id="KW-0812">Transmembrane</keyword>
<reference evidence="7 8" key="1">
    <citation type="submission" date="2019-12" db="EMBL/GenBank/DDBJ databases">
        <title>Genomic-based taxomic classification of the family Erythrobacteraceae.</title>
        <authorList>
            <person name="Xu L."/>
        </authorList>
    </citation>
    <scope>NUCLEOTIDE SEQUENCE [LARGE SCALE GENOMIC DNA]</scope>
    <source>
        <strain evidence="7 8">100921-2</strain>
    </source>
</reference>
<evidence type="ECO:0000256" key="3">
    <source>
        <dbReference type="ARBA" id="ARBA00022553"/>
    </source>
</evidence>
<dbReference type="Proteomes" id="UP000439522">
    <property type="component" value="Unassembled WGS sequence"/>
</dbReference>
<comment type="caution">
    <text evidence="7">The sequence shown here is derived from an EMBL/GenBank/DDBJ whole genome shotgun (WGS) entry which is preliminary data.</text>
</comment>
<dbReference type="InterPro" id="IPR005467">
    <property type="entry name" value="His_kinase_dom"/>
</dbReference>
<dbReference type="EC" id="2.7.13.3" evidence="2"/>
<organism evidence="7 8">
    <name type="scientific">Tsuneonella aeria</name>
    <dbReference type="NCBI Taxonomy" id="1837929"/>
    <lineage>
        <taxon>Bacteria</taxon>
        <taxon>Pseudomonadati</taxon>
        <taxon>Pseudomonadota</taxon>
        <taxon>Alphaproteobacteria</taxon>
        <taxon>Sphingomonadales</taxon>
        <taxon>Erythrobacteraceae</taxon>
        <taxon>Tsuneonella</taxon>
    </lineage>
</organism>
<feature type="transmembrane region" description="Helical" evidence="4">
    <location>
        <begin position="214"/>
        <end position="241"/>
    </location>
</feature>
<dbReference type="PROSITE" id="PS50109">
    <property type="entry name" value="HIS_KIN"/>
    <property type="match status" value="1"/>
</dbReference>
<dbReference type="GO" id="GO:0000155">
    <property type="term" value="F:phosphorelay sensor kinase activity"/>
    <property type="evidence" value="ECO:0007669"/>
    <property type="project" value="TreeGrafter"/>
</dbReference>
<dbReference type="InterPro" id="IPR011622">
    <property type="entry name" value="7TMR_DISM_rcpt_extracell_dom2"/>
</dbReference>
<sequence length="745" mass="80258">MSRVVAFLLAVMACALAVPSAADTLPTIELVPGEAAASVREGIRFREIGPDAAPSPEMIEGMVPVRHSSTQFGRVGETVVGALRFRNVGDRQGRWILSTGRGTVDHFSIYQVNPASGRAEALLTSTDIPAMGRSLGNYQSMAIEIDLAPGQQVTYLFKFRDLVSSWMPFSVKPYGSFFRERRGNIAMVAAVAGGSLMLILVGALAFASTGRREFLWLAAAEGAFAFNTLYAEGYATIFVLYRWPDIAAVFGEFTRSLFGLLMMQFGRAFLDTRNTLPRFDRFLRMMVWLGIAMIALTAINIPAGLLAESTLHQVGWLYLLAAAVTMPVLGVLALRRGSIYLPLFLAWSSMGAYIVYMTVAITGIFPSLPVSWHWIGPIGLFECLMATLTLALHLRTLYAARIDADRRAHSALLEKLALSEEAARLADDRARALSEVRNRDRLLQGSAHDTRHVLHALNSAVHFGRNSPATMAAASDLVSLLEASARHLEDIIASSVSIGNRDGRFLALGASDLAHVISSLTEIYTPIGLRAGIDLDVRCLQGEQALVDEALFARMVSNLLNNAVKFTCSGRVELSCENQGEHLQISVTDTGRGMPDGLASWLNDHAGDATSPPDDLGVGTGWRAIREIVELMHGSYTIDTDPRGTQVTVILPNPIACGLTPATLPELAARQPGLHIVGLEHAPAHRPAEGMATIVVADDAGAEKRVDAAARARALLVTPLCREMLDHPYVAGLVSKPAASALSTT</sequence>
<feature type="domain" description="Histidine kinase" evidence="6">
    <location>
        <begin position="445"/>
        <end position="655"/>
    </location>
</feature>
<accession>A0A6I4TG59</accession>
<dbReference type="AlphaFoldDB" id="A0A6I4TG59"/>
<evidence type="ECO:0000313" key="7">
    <source>
        <dbReference type="EMBL" id="MXO75115.1"/>
    </source>
</evidence>
<evidence type="ECO:0000256" key="5">
    <source>
        <dbReference type="SAM" id="SignalP"/>
    </source>
</evidence>
<dbReference type="SMART" id="SM00387">
    <property type="entry name" value="HATPase_c"/>
    <property type="match status" value="1"/>
</dbReference>
<gene>
    <name evidence="7" type="ORF">GRI40_07790</name>
</gene>
<dbReference type="InterPro" id="IPR011623">
    <property type="entry name" value="7TMR_DISM_rcpt_extracell_dom1"/>
</dbReference>
<feature type="transmembrane region" description="Helical" evidence="4">
    <location>
        <begin position="185"/>
        <end position="207"/>
    </location>
</feature>
<name>A0A6I4TG59_9SPHN</name>
<dbReference type="Gene3D" id="3.30.565.10">
    <property type="entry name" value="Histidine kinase-like ATPase, C-terminal domain"/>
    <property type="match status" value="1"/>
</dbReference>
<protein>
    <recommendedName>
        <fullName evidence="2">histidine kinase</fullName>
        <ecNumber evidence="2">2.7.13.3</ecNumber>
    </recommendedName>
</protein>
<feature type="transmembrane region" description="Helical" evidence="4">
    <location>
        <begin position="341"/>
        <end position="365"/>
    </location>
</feature>
<dbReference type="SUPFAM" id="SSF55874">
    <property type="entry name" value="ATPase domain of HSP90 chaperone/DNA topoisomerase II/histidine kinase"/>
    <property type="match status" value="1"/>
</dbReference>
<dbReference type="OrthoDB" id="9764438at2"/>
<dbReference type="PRINTS" id="PR00344">
    <property type="entry name" value="BCTRLSENSOR"/>
</dbReference>
<proteinExistence type="predicted"/>
<evidence type="ECO:0000313" key="8">
    <source>
        <dbReference type="Proteomes" id="UP000439522"/>
    </source>
</evidence>
<dbReference type="PANTHER" id="PTHR43547:SF2">
    <property type="entry name" value="HYBRID SIGNAL TRANSDUCTION HISTIDINE KINASE C"/>
    <property type="match status" value="1"/>
</dbReference>
<dbReference type="InterPro" id="IPR003594">
    <property type="entry name" value="HATPase_dom"/>
</dbReference>
<evidence type="ECO:0000256" key="1">
    <source>
        <dbReference type="ARBA" id="ARBA00000085"/>
    </source>
</evidence>
<keyword evidence="8" id="KW-1185">Reference proteome</keyword>
<dbReference type="InterPro" id="IPR036890">
    <property type="entry name" value="HATPase_C_sf"/>
</dbReference>
<feature type="transmembrane region" description="Helical" evidence="4">
    <location>
        <begin position="371"/>
        <end position="392"/>
    </location>
</feature>
<feature type="transmembrane region" description="Helical" evidence="4">
    <location>
        <begin position="315"/>
        <end position="334"/>
    </location>
</feature>
<comment type="catalytic activity">
    <reaction evidence="1">
        <text>ATP + protein L-histidine = ADP + protein N-phospho-L-histidine.</text>
        <dbReference type="EC" id="2.7.13.3"/>
    </reaction>
</comment>
<dbReference type="EMBL" id="WTZA01000001">
    <property type="protein sequence ID" value="MXO75115.1"/>
    <property type="molecule type" value="Genomic_DNA"/>
</dbReference>
<feature type="transmembrane region" description="Helical" evidence="4">
    <location>
        <begin position="253"/>
        <end position="270"/>
    </location>
</feature>
<feature type="chain" id="PRO_5026284304" description="histidine kinase" evidence="5">
    <location>
        <begin position="18"/>
        <end position="745"/>
    </location>
</feature>
<feature type="signal peptide" evidence="5">
    <location>
        <begin position="1"/>
        <end position="17"/>
    </location>
</feature>
<keyword evidence="5" id="KW-0732">Signal</keyword>
<feature type="transmembrane region" description="Helical" evidence="4">
    <location>
        <begin position="282"/>
        <end position="303"/>
    </location>
</feature>
<dbReference type="Pfam" id="PF07695">
    <property type="entry name" value="7TMR-DISM_7TM"/>
    <property type="match status" value="1"/>
</dbReference>
<keyword evidence="4" id="KW-1133">Transmembrane helix</keyword>
<keyword evidence="4" id="KW-0472">Membrane</keyword>
<evidence type="ECO:0000256" key="2">
    <source>
        <dbReference type="ARBA" id="ARBA00012438"/>
    </source>
</evidence>
<dbReference type="RefSeq" id="WP_160610798.1">
    <property type="nucleotide sequence ID" value="NZ_WTZA01000001.1"/>
</dbReference>
<dbReference type="PANTHER" id="PTHR43547">
    <property type="entry name" value="TWO-COMPONENT HISTIDINE KINASE"/>
    <property type="match status" value="1"/>
</dbReference>
<dbReference type="InterPro" id="IPR004358">
    <property type="entry name" value="Sig_transdc_His_kin-like_C"/>
</dbReference>
<dbReference type="Pfam" id="PF07696">
    <property type="entry name" value="7TMR-DISMED2"/>
    <property type="match status" value="1"/>
</dbReference>
<keyword evidence="3" id="KW-0597">Phosphoprotein</keyword>
<evidence type="ECO:0000259" key="6">
    <source>
        <dbReference type="PROSITE" id="PS50109"/>
    </source>
</evidence>
<dbReference type="Pfam" id="PF02518">
    <property type="entry name" value="HATPase_c"/>
    <property type="match status" value="1"/>
</dbReference>